<reference evidence="3 4" key="1">
    <citation type="submission" date="2017-01" db="EMBL/GenBank/DDBJ databases">
        <title>Genome analysis of Paenibacillus selenitrireducens ES3-24.</title>
        <authorList>
            <person name="Xu D."/>
            <person name="Yao R."/>
            <person name="Zheng S."/>
        </authorList>
    </citation>
    <scope>NUCLEOTIDE SEQUENCE [LARGE SCALE GENOMIC DNA]</scope>
    <source>
        <strain evidence="3 4">ES3-24</strain>
    </source>
</reference>
<feature type="domain" description="Adenylyltransferase AadA C-terminal" evidence="2">
    <location>
        <begin position="5"/>
        <end position="89"/>
    </location>
</feature>
<keyword evidence="4" id="KW-1185">Reference proteome</keyword>
<evidence type="ECO:0000256" key="1">
    <source>
        <dbReference type="ARBA" id="ARBA00022679"/>
    </source>
</evidence>
<dbReference type="AlphaFoldDB" id="A0A1T2X006"/>
<keyword evidence="1" id="KW-0808">Transferase</keyword>
<gene>
    <name evidence="3" type="ORF">BVG16_30785</name>
</gene>
<dbReference type="STRING" id="1324314.BVG16_30785"/>
<dbReference type="EMBL" id="MSZX01000023">
    <property type="protein sequence ID" value="OPA73056.1"/>
    <property type="molecule type" value="Genomic_DNA"/>
</dbReference>
<dbReference type="Pfam" id="PF13427">
    <property type="entry name" value="AadA_C"/>
    <property type="match status" value="1"/>
</dbReference>
<organism evidence="3 4">
    <name type="scientific">Paenibacillus selenitireducens</name>
    <dbReference type="NCBI Taxonomy" id="1324314"/>
    <lineage>
        <taxon>Bacteria</taxon>
        <taxon>Bacillati</taxon>
        <taxon>Bacillota</taxon>
        <taxon>Bacilli</taxon>
        <taxon>Bacillales</taxon>
        <taxon>Paenibacillaceae</taxon>
        <taxon>Paenibacillus</taxon>
    </lineage>
</organism>
<evidence type="ECO:0000313" key="4">
    <source>
        <dbReference type="Proteomes" id="UP000190188"/>
    </source>
</evidence>
<dbReference type="InterPro" id="IPR025184">
    <property type="entry name" value="AadA_C"/>
</dbReference>
<evidence type="ECO:0000259" key="2">
    <source>
        <dbReference type="Pfam" id="PF13427"/>
    </source>
</evidence>
<dbReference type="GO" id="GO:0016740">
    <property type="term" value="F:transferase activity"/>
    <property type="evidence" value="ECO:0007669"/>
    <property type="project" value="UniProtKB-KW"/>
</dbReference>
<accession>A0A1T2X006</accession>
<sequence>MDGAAEEIIDNPPAYLTPTYLTLNLSRVLYFIKKGKISSKREGGEWGVKNLPQKFQQLVNQCLNEYNGETDNSNVDSQNFLAFVEYMIQEIKQNISFS</sequence>
<dbReference type="Proteomes" id="UP000190188">
    <property type="component" value="Unassembled WGS sequence"/>
</dbReference>
<comment type="caution">
    <text evidence="3">The sequence shown here is derived from an EMBL/GenBank/DDBJ whole genome shotgun (WGS) entry which is preliminary data.</text>
</comment>
<proteinExistence type="predicted"/>
<evidence type="ECO:0000313" key="3">
    <source>
        <dbReference type="EMBL" id="OPA73056.1"/>
    </source>
</evidence>
<protein>
    <recommendedName>
        <fullName evidence="2">Adenylyltransferase AadA C-terminal domain-containing protein</fullName>
    </recommendedName>
</protein>
<name>A0A1T2X006_9BACL</name>